<evidence type="ECO:0000313" key="2">
    <source>
        <dbReference type="EMBL" id="ALO65415.1"/>
    </source>
</evidence>
<feature type="transmembrane region" description="Helical" evidence="1">
    <location>
        <begin position="48"/>
        <end position="66"/>
    </location>
</feature>
<protein>
    <recommendedName>
        <fullName evidence="4">Small multidrug efflux protein</fullName>
    </recommendedName>
</protein>
<accession>A0A0S2LVV8</accession>
<name>A0A0S2LVV8_9MICC</name>
<proteinExistence type="predicted"/>
<dbReference type="RefSeq" id="WP_062285831.1">
    <property type="nucleotide sequence ID" value="NZ_CP013200.1"/>
</dbReference>
<evidence type="ECO:0008006" key="4">
    <source>
        <dbReference type="Google" id="ProtNLM"/>
    </source>
</evidence>
<sequence length="157" mass="16393">MIESMQSFTASLPPMLQWVGVLLVAAIPFVESYFGSVVGVVIGLNPVLAIGVAVVGNVLSMLVFVLSAHGVRSKVFAGKTAKELSPRRAKLRRTFDKYGVAGVSLAGQAILPSQITSAAMVSFGAPKNAVILWQLISIILWGTAFGVAATFGVTLMG</sequence>
<keyword evidence="1" id="KW-1133">Transmembrane helix</keyword>
<dbReference type="AlphaFoldDB" id="A0A0S2LVV8"/>
<reference evidence="2 3" key="2">
    <citation type="journal article" date="2016" name="J. Biotechnol.">
        <title>Complete genome sequence of Arthrobacter alpinus ERGS4:06, a yellow pigmented bacterium tolerant to cold and radiations isolated from Sikkim Himalaya.</title>
        <authorList>
            <person name="Kumar R."/>
            <person name="Singh D."/>
            <person name="Swarnkar M.K."/>
            <person name="Singh A.K."/>
            <person name="Kumar S."/>
        </authorList>
    </citation>
    <scope>NUCLEOTIDE SEQUENCE [LARGE SCALE GENOMIC DNA]</scope>
    <source>
        <strain evidence="2 3">ERGS4:06</strain>
    </source>
</reference>
<feature type="transmembrane region" description="Helical" evidence="1">
    <location>
        <begin position="131"/>
        <end position="155"/>
    </location>
</feature>
<evidence type="ECO:0000256" key="1">
    <source>
        <dbReference type="SAM" id="Phobius"/>
    </source>
</evidence>
<dbReference type="Proteomes" id="UP000059574">
    <property type="component" value="Chromosome"/>
</dbReference>
<feature type="transmembrane region" description="Helical" evidence="1">
    <location>
        <begin position="21"/>
        <end position="42"/>
    </location>
</feature>
<organism evidence="2 3">
    <name type="scientific">Arthrobacter alpinus</name>
    <dbReference type="NCBI Taxonomy" id="656366"/>
    <lineage>
        <taxon>Bacteria</taxon>
        <taxon>Bacillati</taxon>
        <taxon>Actinomycetota</taxon>
        <taxon>Actinomycetes</taxon>
        <taxon>Micrococcales</taxon>
        <taxon>Micrococcaceae</taxon>
        <taxon>Arthrobacter</taxon>
    </lineage>
</organism>
<dbReference type="EMBL" id="CP013200">
    <property type="protein sequence ID" value="ALO65415.1"/>
    <property type="molecule type" value="Genomic_DNA"/>
</dbReference>
<dbReference type="OrthoDB" id="4570818at2"/>
<feature type="transmembrane region" description="Helical" evidence="1">
    <location>
        <begin position="98"/>
        <end position="125"/>
    </location>
</feature>
<gene>
    <name evidence="2" type="ORF">AS189_01515</name>
</gene>
<keyword evidence="1" id="KW-0472">Membrane</keyword>
<reference evidence="3" key="1">
    <citation type="submission" date="2015-11" db="EMBL/GenBank/DDBJ databases">
        <authorList>
            <person name="Kumar R."/>
            <person name="Singh D."/>
            <person name="Swarnkar M.K."/>
            <person name="Singh A.K."/>
            <person name="Kumar S."/>
        </authorList>
    </citation>
    <scope>NUCLEOTIDE SEQUENCE [LARGE SCALE GENOMIC DNA]</scope>
    <source>
        <strain evidence="3">ERGS4:06</strain>
    </source>
</reference>
<keyword evidence="1" id="KW-0812">Transmembrane</keyword>
<evidence type="ECO:0000313" key="3">
    <source>
        <dbReference type="Proteomes" id="UP000059574"/>
    </source>
</evidence>